<feature type="compositionally biased region" description="Basic residues" evidence="2">
    <location>
        <begin position="414"/>
        <end position="432"/>
    </location>
</feature>
<comment type="caution">
    <text evidence="4">The sequence shown here is derived from an EMBL/GenBank/DDBJ whole genome shotgun (WGS) entry which is preliminary data.</text>
</comment>
<organism evidence="4 5">
    <name type="scientific">Leucobacter komagatae</name>
    <dbReference type="NCBI Taxonomy" id="55969"/>
    <lineage>
        <taxon>Bacteria</taxon>
        <taxon>Bacillati</taxon>
        <taxon>Actinomycetota</taxon>
        <taxon>Actinomycetes</taxon>
        <taxon>Micrococcales</taxon>
        <taxon>Microbacteriaceae</taxon>
        <taxon>Leucobacter</taxon>
    </lineage>
</organism>
<feature type="domain" description="DUF222" evidence="3">
    <location>
        <begin position="21"/>
        <end position="347"/>
    </location>
</feature>
<protein>
    <submittedName>
        <fullName evidence="4">Uncharacterized protein DUF222</fullName>
    </submittedName>
</protein>
<dbReference type="RefSeq" id="WP_141886247.1">
    <property type="nucleotide sequence ID" value="NZ_BAAAUY010000021.1"/>
</dbReference>
<dbReference type="Pfam" id="PF02720">
    <property type="entry name" value="DUF222"/>
    <property type="match status" value="1"/>
</dbReference>
<gene>
    <name evidence="4" type="ORF">FB468_0861</name>
</gene>
<dbReference type="EMBL" id="VFON01000001">
    <property type="protein sequence ID" value="TQL42853.1"/>
    <property type="molecule type" value="Genomic_DNA"/>
</dbReference>
<keyword evidence="5" id="KW-1185">Reference proteome</keyword>
<evidence type="ECO:0000256" key="2">
    <source>
        <dbReference type="SAM" id="MobiDB-lite"/>
    </source>
</evidence>
<dbReference type="AlphaFoldDB" id="A0A542Y460"/>
<evidence type="ECO:0000313" key="4">
    <source>
        <dbReference type="EMBL" id="TQL42853.1"/>
    </source>
</evidence>
<sequence length="432" mass="47045">MTSSGRFTRQQIAEIDVFLSAIERCEKQMRQLEAEQLAALARAMQCALGDDDDGGEARELAYRSLRLELATALQESEHTAERLLSTAYIAIEHLSAAHQALQAGEISLSHLRVIVDEGAPLTVRQSADSDAEQARKMAQYEREMLEFAREETPNRLRPIARRLAAAHSEQSMAERHAEALKRRCVRVIPADEGMADLVAHLPAEDAYAIRDLVQQLAKQALALSGNEVAEGPNAGVAPVTHVARDSRTRGEAGADVFRDLLLGSGTEVGEAASLPASRVRAHIQVVIPEHGAAELVGYGPIDSATAVRVAQGAAAWDRVTVDEAGGVISVDRYRPSAEMARFLAARDLHCRAPGCRVPAKRCDLDHTVDAVRGGATSTVNLAHLCRGHHMIKHHTDWQVSQGSDGVVTWVSPTGRRHLDRPPSRVRFRRADE</sequence>
<dbReference type="OrthoDB" id="3261064at2"/>
<reference evidence="4 5" key="1">
    <citation type="submission" date="2019-06" db="EMBL/GenBank/DDBJ databases">
        <title>Sequencing the genomes of 1000 actinobacteria strains.</title>
        <authorList>
            <person name="Klenk H.-P."/>
        </authorList>
    </citation>
    <scope>NUCLEOTIDE SEQUENCE [LARGE SCALE GENOMIC DNA]</scope>
    <source>
        <strain evidence="4 5">DSM 8803</strain>
    </source>
</reference>
<evidence type="ECO:0000313" key="5">
    <source>
        <dbReference type="Proteomes" id="UP000319094"/>
    </source>
</evidence>
<dbReference type="Gene3D" id="1.10.30.50">
    <property type="match status" value="1"/>
</dbReference>
<proteinExistence type="predicted"/>
<feature type="region of interest" description="Disordered" evidence="2">
    <location>
        <begin position="412"/>
        <end position="432"/>
    </location>
</feature>
<accession>A0A542Y460</accession>
<feature type="coiled-coil region" evidence="1">
    <location>
        <begin position="15"/>
        <end position="42"/>
    </location>
</feature>
<dbReference type="InterPro" id="IPR003870">
    <property type="entry name" value="DUF222"/>
</dbReference>
<dbReference type="Proteomes" id="UP000319094">
    <property type="component" value="Unassembled WGS sequence"/>
</dbReference>
<name>A0A542Y460_9MICO</name>
<dbReference type="CDD" id="cd00085">
    <property type="entry name" value="HNHc"/>
    <property type="match status" value="1"/>
</dbReference>
<keyword evidence="1" id="KW-0175">Coiled coil</keyword>
<evidence type="ECO:0000259" key="3">
    <source>
        <dbReference type="Pfam" id="PF02720"/>
    </source>
</evidence>
<dbReference type="InterPro" id="IPR003615">
    <property type="entry name" value="HNH_nuc"/>
</dbReference>
<evidence type="ECO:0000256" key="1">
    <source>
        <dbReference type="SAM" id="Coils"/>
    </source>
</evidence>